<proteinExistence type="predicted"/>
<organism evidence="1 2">
    <name type="scientific">Dreissena polymorpha</name>
    <name type="common">Zebra mussel</name>
    <name type="synonym">Mytilus polymorpha</name>
    <dbReference type="NCBI Taxonomy" id="45954"/>
    <lineage>
        <taxon>Eukaryota</taxon>
        <taxon>Metazoa</taxon>
        <taxon>Spiralia</taxon>
        <taxon>Lophotrochozoa</taxon>
        <taxon>Mollusca</taxon>
        <taxon>Bivalvia</taxon>
        <taxon>Autobranchia</taxon>
        <taxon>Heteroconchia</taxon>
        <taxon>Euheterodonta</taxon>
        <taxon>Imparidentia</taxon>
        <taxon>Neoheterodontei</taxon>
        <taxon>Myida</taxon>
        <taxon>Dreissenoidea</taxon>
        <taxon>Dreissenidae</taxon>
        <taxon>Dreissena</taxon>
    </lineage>
</organism>
<dbReference type="EMBL" id="JAIWYP010000003">
    <property type="protein sequence ID" value="KAH3854406.1"/>
    <property type="molecule type" value="Genomic_DNA"/>
</dbReference>
<protein>
    <submittedName>
        <fullName evidence="1">Uncharacterized protein</fullName>
    </submittedName>
</protein>
<comment type="caution">
    <text evidence="1">The sequence shown here is derived from an EMBL/GenBank/DDBJ whole genome shotgun (WGS) entry which is preliminary data.</text>
</comment>
<accession>A0A9D4LA60</accession>
<sequence length="100" mass="11412">MNLDKDISLTLQINYREKVLHKLEHTDQLENIIGKTKNLVTMTIQLLPSEAGHMFKQAKFEGEEMPIMFRTPGHVFTKAVNRGFESALNCGESFVCTLLM</sequence>
<gene>
    <name evidence="1" type="ORF">DPMN_096948</name>
</gene>
<dbReference type="AlphaFoldDB" id="A0A9D4LA60"/>
<keyword evidence="2" id="KW-1185">Reference proteome</keyword>
<evidence type="ECO:0000313" key="1">
    <source>
        <dbReference type="EMBL" id="KAH3854406.1"/>
    </source>
</evidence>
<reference evidence="1" key="1">
    <citation type="journal article" date="2019" name="bioRxiv">
        <title>The Genome of the Zebra Mussel, Dreissena polymorpha: A Resource for Invasive Species Research.</title>
        <authorList>
            <person name="McCartney M.A."/>
            <person name="Auch B."/>
            <person name="Kono T."/>
            <person name="Mallez S."/>
            <person name="Zhang Y."/>
            <person name="Obille A."/>
            <person name="Becker A."/>
            <person name="Abrahante J.E."/>
            <person name="Garbe J."/>
            <person name="Badalamenti J.P."/>
            <person name="Herman A."/>
            <person name="Mangelson H."/>
            <person name="Liachko I."/>
            <person name="Sullivan S."/>
            <person name="Sone E.D."/>
            <person name="Koren S."/>
            <person name="Silverstein K.A.T."/>
            <person name="Beckman K.B."/>
            <person name="Gohl D.M."/>
        </authorList>
    </citation>
    <scope>NUCLEOTIDE SEQUENCE</scope>
    <source>
        <strain evidence="1">Duluth1</strain>
        <tissue evidence="1">Whole animal</tissue>
    </source>
</reference>
<reference evidence="1" key="2">
    <citation type="submission" date="2020-11" db="EMBL/GenBank/DDBJ databases">
        <authorList>
            <person name="McCartney M.A."/>
            <person name="Auch B."/>
            <person name="Kono T."/>
            <person name="Mallez S."/>
            <person name="Becker A."/>
            <person name="Gohl D.M."/>
            <person name="Silverstein K.A.T."/>
            <person name="Koren S."/>
            <person name="Bechman K.B."/>
            <person name="Herman A."/>
            <person name="Abrahante J.E."/>
            <person name="Garbe J."/>
        </authorList>
    </citation>
    <scope>NUCLEOTIDE SEQUENCE</scope>
    <source>
        <strain evidence="1">Duluth1</strain>
        <tissue evidence="1">Whole animal</tissue>
    </source>
</reference>
<evidence type="ECO:0000313" key="2">
    <source>
        <dbReference type="Proteomes" id="UP000828390"/>
    </source>
</evidence>
<dbReference type="Proteomes" id="UP000828390">
    <property type="component" value="Unassembled WGS sequence"/>
</dbReference>
<name>A0A9D4LA60_DREPO</name>